<accession>A0A3G8LIJ0</accession>
<evidence type="ECO:0000259" key="1">
    <source>
        <dbReference type="PROSITE" id="PS51462"/>
    </source>
</evidence>
<name>A0A3G8LIJ0_9MOLU</name>
<dbReference type="Gene3D" id="3.90.79.10">
    <property type="entry name" value="Nucleoside Triphosphate Pyrophosphohydrolase"/>
    <property type="match status" value="1"/>
</dbReference>
<evidence type="ECO:0000313" key="5">
    <source>
        <dbReference type="Proteomes" id="UP000317904"/>
    </source>
</evidence>
<gene>
    <name evidence="2" type="ORF">EGN60_00605</name>
    <name evidence="3" type="ORF">FJM01_00410</name>
</gene>
<organism evidence="2 4">
    <name type="scientific">Mycoplasma struthionis</name>
    <dbReference type="NCBI Taxonomy" id="538220"/>
    <lineage>
        <taxon>Bacteria</taxon>
        <taxon>Bacillati</taxon>
        <taxon>Mycoplasmatota</taxon>
        <taxon>Mollicutes</taxon>
        <taxon>Mycoplasmataceae</taxon>
        <taxon>Mycoplasma</taxon>
    </lineage>
</organism>
<accession>A0A502M813</accession>
<evidence type="ECO:0000313" key="2">
    <source>
        <dbReference type="EMBL" id="AZG68478.1"/>
    </source>
</evidence>
<dbReference type="OrthoDB" id="397389at2"/>
<sequence length="175" mass="20130">MTSKKYITLHKTEQGLVYAQRAGKNSIAALCYRINENNEKEFLIHYQILIGIKENQNWNDQFPCPITGSLDHENEDTVDTAIREVAEEGGFIVNKNNLKISSSYFSSTQLNEIVYCYIFDVTNLKENIPSTDGSFYEQLSYNKWLKEAELIELLKNGPHLASLSFCYNLTKEIKN</sequence>
<dbReference type="KEGG" id="mstr:EGN60_00605"/>
<dbReference type="AlphaFoldDB" id="A0A3G8LIJ0"/>
<dbReference type="Pfam" id="PF00293">
    <property type="entry name" value="NUDIX"/>
    <property type="match status" value="1"/>
</dbReference>
<protein>
    <submittedName>
        <fullName evidence="2">NUDIX domain-containing protein</fullName>
    </submittedName>
</protein>
<proteinExistence type="predicted"/>
<dbReference type="SUPFAM" id="SSF55811">
    <property type="entry name" value="Nudix"/>
    <property type="match status" value="1"/>
</dbReference>
<keyword evidence="4" id="KW-1185">Reference proteome</keyword>
<reference evidence="2 4" key="1">
    <citation type="submission" date="2018-11" db="EMBL/GenBank/DDBJ databases">
        <title>Genome sequence of Mycoplasma struthionis sp. nov.</title>
        <authorList>
            <person name="Spergser J."/>
        </authorList>
    </citation>
    <scope>NUCLEOTIDE SEQUENCE [LARGE SCALE GENOMIC DNA]</scope>
    <source>
        <strain evidence="2 4">237IA</strain>
    </source>
</reference>
<reference evidence="3 5" key="2">
    <citation type="submission" date="2019-06" db="EMBL/GenBank/DDBJ databases">
        <title>A comparative genomics study of ostrich specific Mycoplasmas.</title>
        <authorList>
            <person name="Botes A."/>
            <person name="Nel T."/>
        </authorList>
    </citation>
    <scope>NUCLEOTIDE SEQUENCE [LARGE SCALE GENOMIC DNA]</scope>
    <source>
        <strain evidence="3 5">Ms01</strain>
    </source>
</reference>
<dbReference type="EMBL" id="VFSY01000013">
    <property type="protein sequence ID" value="TPI02641.1"/>
    <property type="molecule type" value="Genomic_DNA"/>
</dbReference>
<dbReference type="EMBL" id="CP034044">
    <property type="protein sequence ID" value="AZG68478.1"/>
    <property type="molecule type" value="Genomic_DNA"/>
</dbReference>
<dbReference type="InterPro" id="IPR000086">
    <property type="entry name" value="NUDIX_hydrolase_dom"/>
</dbReference>
<dbReference type="Proteomes" id="UP000275883">
    <property type="component" value="Chromosome"/>
</dbReference>
<dbReference type="InterPro" id="IPR015797">
    <property type="entry name" value="NUDIX_hydrolase-like_dom_sf"/>
</dbReference>
<dbReference type="PROSITE" id="PS51462">
    <property type="entry name" value="NUDIX"/>
    <property type="match status" value="1"/>
</dbReference>
<dbReference type="Proteomes" id="UP000317904">
    <property type="component" value="Unassembled WGS sequence"/>
</dbReference>
<evidence type="ECO:0000313" key="4">
    <source>
        <dbReference type="Proteomes" id="UP000275883"/>
    </source>
</evidence>
<dbReference type="RefSeq" id="WP_124724173.1">
    <property type="nucleotide sequence ID" value="NZ_CP034044.1"/>
</dbReference>
<feature type="domain" description="Nudix hydrolase" evidence="1">
    <location>
        <begin position="24"/>
        <end position="167"/>
    </location>
</feature>
<evidence type="ECO:0000313" key="3">
    <source>
        <dbReference type="EMBL" id="TPI02641.1"/>
    </source>
</evidence>